<dbReference type="EMBL" id="BMHE01000022">
    <property type="protein sequence ID" value="GFZ90481.1"/>
    <property type="molecule type" value="Genomic_DNA"/>
</dbReference>
<name>A0ABQ1EWL8_9BACL</name>
<dbReference type="Proteomes" id="UP000615455">
    <property type="component" value="Unassembled WGS sequence"/>
</dbReference>
<accession>A0ABQ1EWL8</accession>
<evidence type="ECO:0000313" key="1">
    <source>
        <dbReference type="EMBL" id="GFZ90481.1"/>
    </source>
</evidence>
<keyword evidence="2" id="KW-1185">Reference proteome</keyword>
<protein>
    <recommendedName>
        <fullName evidence="3">DUF5348 domain-containing protein</fullName>
    </recommendedName>
</protein>
<comment type="caution">
    <text evidence="1">The sequence shown here is derived from an EMBL/GenBank/DDBJ whole genome shotgun (WGS) entry which is preliminary data.</text>
</comment>
<gene>
    <name evidence="1" type="ORF">GCM10008018_40980</name>
</gene>
<organism evidence="1 2">
    <name type="scientific">Paenibacillus marchantiophytorum</name>
    <dbReference type="NCBI Taxonomy" id="1619310"/>
    <lineage>
        <taxon>Bacteria</taxon>
        <taxon>Bacillati</taxon>
        <taxon>Bacillota</taxon>
        <taxon>Bacilli</taxon>
        <taxon>Bacillales</taxon>
        <taxon>Paenibacillaceae</taxon>
        <taxon>Paenibacillus</taxon>
    </lineage>
</organism>
<proteinExistence type="predicted"/>
<sequence>MDRLGQFLSSMKAHDNKRLNESMKYNDLMLLVDKGGSRLQKESIPDEVCMELKKKMEQTWDISKSYWYPLFECKRPDLIAFNSQYIESEEKLEVIISLLKNHGVEQVLEFLETDHSYKIEVSNLYPYYCYNGEFIGGEGFWCSDKMDWIIYASHEGTITFGGDWLVKSLKSLWSDWKQNIDWDTKN</sequence>
<reference evidence="2" key="1">
    <citation type="journal article" date="2019" name="Int. J. Syst. Evol. Microbiol.">
        <title>The Global Catalogue of Microorganisms (GCM) 10K type strain sequencing project: providing services to taxonomists for standard genome sequencing and annotation.</title>
        <authorList>
            <consortium name="The Broad Institute Genomics Platform"/>
            <consortium name="The Broad Institute Genome Sequencing Center for Infectious Disease"/>
            <person name="Wu L."/>
            <person name="Ma J."/>
        </authorList>
    </citation>
    <scope>NUCLEOTIDE SEQUENCE [LARGE SCALE GENOMIC DNA]</scope>
    <source>
        <strain evidence="2">CGMCC 1.15043</strain>
    </source>
</reference>
<evidence type="ECO:0000313" key="2">
    <source>
        <dbReference type="Proteomes" id="UP000615455"/>
    </source>
</evidence>
<evidence type="ECO:0008006" key="3">
    <source>
        <dbReference type="Google" id="ProtNLM"/>
    </source>
</evidence>